<gene>
    <name evidence="2" type="ORF">Hypma_000058</name>
</gene>
<proteinExistence type="predicted"/>
<dbReference type="EMBL" id="LUEZ02000001">
    <property type="protein sequence ID" value="RDB31077.1"/>
    <property type="molecule type" value="Genomic_DNA"/>
</dbReference>
<evidence type="ECO:0000313" key="2">
    <source>
        <dbReference type="EMBL" id="RDB31077.1"/>
    </source>
</evidence>
<evidence type="ECO:0000256" key="1">
    <source>
        <dbReference type="SAM" id="SignalP"/>
    </source>
</evidence>
<feature type="signal peptide" evidence="1">
    <location>
        <begin position="1"/>
        <end position="20"/>
    </location>
</feature>
<reference evidence="2" key="1">
    <citation type="submission" date="2018-04" db="EMBL/GenBank/DDBJ databases">
        <title>Whole genome sequencing of Hypsizygus marmoreus.</title>
        <authorList>
            <person name="Choi I.-G."/>
            <person name="Min B."/>
            <person name="Kim J.-G."/>
            <person name="Kim S."/>
            <person name="Oh Y.-L."/>
            <person name="Kong W.-S."/>
            <person name="Park H."/>
            <person name="Jeong J."/>
            <person name="Song E.-S."/>
        </authorList>
    </citation>
    <scope>NUCLEOTIDE SEQUENCE [LARGE SCALE GENOMIC DNA]</scope>
    <source>
        <strain evidence="2">51987-8</strain>
    </source>
</reference>
<accession>A0A369KDV3</accession>
<keyword evidence="3" id="KW-1185">Reference proteome</keyword>
<feature type="chain" id="PRO_5016960632" evidence="1">
    <location>
        <begin position="21"/>
        <end position="106"/>
    </location>
</feature>
<comment type="caution">
    <text evidence="2">The sequence shown here is derived from an EMBL/GenBank/DDBJ whole genome shotgun (WGS) entry which is preliminary data.</text>
</comment>
<dbReference type="AlphaFoldDB" id="A0A369KDV3"/>
<name>A0A369KDV3_HYPMA</name>
<sequence>MFFKPSLISAVAASAVLVNGARLVIDQNYAGEPSALIDTGLPLPQNPSQAPVCHMGNIMVYGVKEIECSRWAAIEKTPRAFASDTVRCKWAGRSGTNAIGTCFKGV</sequence>
<keyword evidence="1" id="KW-0732">Signal</keyword>
<organism evidence="2 3">
    <name type="scientific">Hypsizygus marmoreus</name>
    <name type="common">White beech mushroom</name>
    <name type="synonym">Agaricus marmoreus</name>
    <dbReference type="NCBI Taxonomy" id="39966"/>
    <lineage>
        <taxon>Eukaryota</taxon>
        <taxon>Fungi</taxon>
        <taxon>Dikarya</taxon>
        <taxon>Basidiomycota</taxon>
        <taxon>Agaricomycotina</taxon>
        <taxon>Agaricomycetes</taxon>
        <taxon>Agaricomycetidae</taxon>
        <taxon>Agaricales</taxon>
        <taxon>Tricholomatineae</taxon>
        <taxon>Lyophyllaceae</taxon>
        <taxon>Hypsizygus</taxon>
    </lineage>
</organism>
<dbReference type="InParanoid" id="A0A369KDV3"/>
<evidence type="ECO:0000313" key="3">
    <source>
        <dbReference type="Proteomes" id="UP000076154"/>
    </source>
</evidence>
<dbReference type="Proteomes" id="UP000076154">
    <property type="component" value="Unassembled WGS sequence"/>
</dbReference>
<protein>
    <submittedName>
        <fullName evidence="2">Uncharacterized protein</fullName>
    </submittedName>
</protein>